<accession>A0ABW5XTD4</accession>
<proteinExistence type="predicted"/>
<gene>
    <name evidence="2" type="ORF">ACFSYC_17420</name>
</gene>
<evidence type="ECO:0000313" key="2">
    <source>
        <dbReference type="EMBL" id="MFD2866479.1"/>
    </source>
</evidence>
<evidence type="ECO:0000256" key="1">
    <source>
        <dbReference type="SAM" id="Phobius"/>
    </source>
</evidence>
<reference evidence="3" key="1">
    <citation type="journal article" date="2019" name="Int. J. Syst. Evol. Microbiol.">
        <title>The Global Catalogue of Microorganisms (GCM) 10K type strain sequencing project: providing services to taxonomists for standard genome sequencing and annotation.</title>
        <authorList>
            <consortium name="The Broad Institute Genomics Platform"/>
            <consortium name="The Broad Institute Genome Sequencing Center for Infectious Disease"/>
            <person name="Wu L."/>
            <person name="Ma J."/>
        </authorList>
    </citation>
    <scope>NUCLEOTIDE SEQUENCE [LARGE SCALE GENOMIC DNA]</scope>
    <source>
        <strain evidence="3">KCTC 52232</strain>
    </source>
</reference>
<keyword evidence="1" id="KW-1133">Transmembrane helix</keyword>
<sequence>MNWGKGIIGGMIIFMLFIISMCVYMFSVPADEYDEKYYEKGLNYDQDYNRAKQVIKDKAEPKIEADSCCIEITFQQTIIGQVKLTRPSSNIADKIIAINNKNGQPVQILTANMPKGKWQLTFEWISNNKAYLYQKEVYLDK</sequence>
<comment type="caution">
    <text evidence="2">The sequence shown here is derived from an EMBL/GenBank/DDBJ whole genome shotgun (WGS) entry which is preliminary data.</text>
</comment>
<dbReference type="Pfam" id="PF05751">
    <property type="entry name" value="FixH"/>
    <property type="match status" value="1"/>
</dbReference>
<dbReference type="InterPro" id="IPR008620">
    <property type="entry name" value="FixH"/>
</dbReference>
<keyword evidence="3" id="KW-1185">Reference proteome</keyword>
<name>A0ABW5XTD4_9SPHI</name>
<evidence type="ECO:0000313" key="3">
    <source>
        <dbReference type="Proteomes" id="UP001597601"/>
    </source>
</evidence>
<keyword evidence="1" id="KW-0472">Membrane</keyword>
<protein>
    <submittedName>
        <fullName evidence="2">FixH family protein</fullName>
    </submittedName>
</protein>
<dbReference type="Proteomes" id="UP001597601">
    <property type="component" value="Unassembled WGS sequence"/>
</dbReference>
<organism evidence="2 3">
    <name type="scientific">Mucilaginibacter antarcticus</name>
    <dbReference type="NCBI Taxonomy" id="1855725"/>
    <lineage>
        <taxon>Bacteria</taxon>
        <taxon>Pseudomonadati</taxon>
        <taxon>Bacteroidota</taxon>
        <taxon>Sphingobacteriia</taxon>
        <taxon>Sphingobacteriales</taxon>
        <taxon>Sphingobacteriaceae</taxon>
        <taxon>Mucilaginibacter</taxon>
    </lineage>
</organism>
<feature type="transmembrane region" description="Helical" evidence="1">
    <location>
        <begin position="6"/>
        <end position="26"/>
    </location>
</feature>
<keyword evidence="1" id="KW-0812">Transmembrane</keyword>
<dbReference type="EMBL" id="JBHUON010000027">
    <property type="protein sequence ID" value="MFD2866479.1"/>
    <property type="molecule type" value="Genomic_DNA"/>
</dbReference>
<dbReference type="RefSeq" id="WP_377130121.1">
    <property type="nucleotide sequence ID" value="NZ_JBHUHN010000001.1"/>
</dbReference>